<dbReference type="EMBL" id="CP005986">
    <property type="protein sequence ID" value="AIA55210.1"/>
    <property type="molecule type" value="Genomic_DNA"/>
</dbReference>
<evidence type="ECO:0000256" key="1">
    <source>
        <dbReference type="ARBA" id="ARBA00023015"/>
    </source>
</evidence>
<dbReference type="PROSITE" id="PS51063">
    <property type="entry name" value="HTH_CRP_2"/>
    <property type="match status" value="1"/>
</dbReference>
<evidence type="ECO:0000256" key="3">
    <source>
        <dbReference type="ARBA" id="ARBA00023163"/>
    </source>
</evidence>
<dbReference type="InterPro" id="IPR036390">
    <property type="entry name" value="WH_DNA-bd_sf"/>
</dbReference>
<dbReference type="PRINTS" id="PR00034">
    <property type="entry name" value="HTHCRP"/>
</dbReference>
<dbReference type="HOGENOM" id="CLU_075053_0_4_6"/>
<dbReference type="SUPFAM" id="SSF51206">
    <property type="entry name" value="cAMP-binding domain-like"/>
    <property type="match status" value="1"/>
</dbReference>
<dbReference type="InterPro" id="IPR036388">
    <property type="entry name" value="WH-like_DNA-bd_sf"/>
</dbReference>
<dbReference type="GO" id="GO:0003700">
    <property type="term" value="F:DNA-binding transcription factor activity"/>
    <property type="evidence" value="ECO:0007669"/>
    <property type="project" value="TreeGrafter"/>
</dbReference>
<keyword evidence="3" id="KW-0804">Transcription</keyword>
<protein>
    <submittedName>
        <fullName evidence="6">cAMP-binding protein</fullName>
    </submittedName>
</protein>
<dbReference type="Proteomes" id="UP000005522">
    <property type="component" value="Chromosome"/>
</dbReference>
<dbReference type="SUPFAM" id="SSF46785">
    <property type="entry name" value="Winged helix' DNA-binding domain"/>
    <property type="match status" value="1"/>
</dbReference>
<dbReference type="InterPro" id="IPR018490">
    <property type="entry name" value="cNMP-bd_dom_sf"/>
</dbReference>
<feature type="domain" description="Cyclic nucleotide-binding" evidence="4">
    <location>
        <begin position="23"/>
        <end position="91"/>
    </location>
</feature>
<dbReference type="Gene3D" id="1.10.10.10">
    <property type="entry name" value="Winged helix-like DNA-binding domain superfamily/Winged helix DNA-binding domain"/>
    <property type="match status" value="1"/>
</dbReference>
<dbReference type="AlphaFoldDB" id="A0A059ZUE6"/>
<dbReference type="GeneID" id="92931548"/>
<dbReference type="PANTHER" id="PTHR24567">
    <property type="entry name" value="CRP FAMILY TRANSCRIPTIONAL REGULATORY PROTEIN"/>
    <property type="match status" value="1"/>
</dbReference>
<sequence length="243" mass="27258">MSGLLTDQGLAPCTTCPIHRWSIFSGLNDADLEQLPMAVHDLAVSEGAVLSVEGLPSDKAFVVRQGAVKLERAGPDGHHLVQLLRSGDIWGFEGLDQLPYRHTATALEAARICCLEVEALQHWCERDARVRQAIRRRLQQAHQETEDHLLLLLSSSAEVRVAGFLSRWCRDYPDGQKISLPLSRQEMANYLGMSKEHLSRIMAKLKRDGVVRERHGWIQVNYQRVRAIYSGVLQATDAEKDSS</sequence>
<evidence type="ECO:0000259" key="5">
    <source>
        <dbReference type="PROSITE" id="PS51063"/>
    </source>
</evidence>
<dbReference type="CDD" id="cd00038">
    <property type="entry name" value="CAP_ED"/>
    <property type="match status" value="1"/>
</dbReference>
<dbReference type="PANTHER" id="PTHR24567:SF28">
    <property type="entry name" value="LISTERIOLYSIN REGULATORY PROTEIN"/>
    <property type="match status" value="1"/>
</dbReference>
<dbReference type="GO" id="GO:0003677">
    <property type="term" value="F:DNA binding"/>
    <property type="evidence" value="ECO:0007669"/>
    <property type="project" value="UniProtKB-KW"/>
</dbReference>
<dbReference type="CDD" id="cd00092">
    <property type="entry name" value="HTH_CRP"/>
    <property type="match status" value="1"/>
</dbReference>
<evidence type="ECO:0000313" key="6">
    <source>
        <dbReference type="EMBL" id="AIA55210.1"/>
    </source>
</evidence>
<accession>A0A059ZUE6</accession>
<evidence type="ECO:0000256" key="2">
    <source>
        <dbReference type="ARBA" id="ARBA00023125"/>
    </source>
</evidence>
<gene>
    <name evidence="6" type="ORF">Acaty_c1343</name>
</gene>
<dbReference type="RefSeq" id="WP_014002944.1">
    <property type="nucleotide sequence ID" value="NZ_CP005986.1"/>
</dbReference>
<feature type="domain" description="HTH crp-type" evidence="5">
    <location>
        <begin position="155"/>
        <end position="224"/>
    </location>
</feature>
<dbReference type="Pfam" id="PF00027">
    <property type="entry name" value="cNMP_binding"/>
    <property type="match status" value="1"/>
</dbReference>
<dbReference type="GO" id="GO:0005829">
    <property type="term" value="C:cytosol"/>
    <property type="evidence" value="ECO:0007669"/>
    <property type="project" value="TreeGrafter"/>
</dbReference>
<reference evidence="6 7" key="1">
    <citation type="journal article" date="2009" name="J. Bacteriol.">
        <title>Draft genome sequence of the extremely acidophilic bacterium Acidithiobacillus caldus ATCC 51756 reveals metabolic versatility in the genus Acidithiobacillus.</title>
        <authorList>
            <person name="Valdes J."/>
            <person name="Quatrini R."/>
            <person name="Hallberg K."/>
            <person name="Dopson M."/>
            <person name="Valenzuela P.D."/>
            <person name="Holmes D.S."/>
        </authorList>
    </citation>
    <scope>NUCLEOTIDE SEQUENCE [LARGE SCALE GENOMIC DNA]</scope>
    <source>
        <strain evidence="7">ATCC 51756 / DSM 8584 / KU</strain>
    </source>
</reference>
<dbReference type="KEGG" id="acz:Acaty_c1343"/>
<proteinExistence type="predicted"/>
<dbReference type="SMART" id="SM00419">
    <property type="entry name" value="HTH_CRP"/>
    <property type="match status" value="1"/>
</dbReference>
<evidence type="ECO:0000259" key="4">
    <source>
        <dbReference type="PROSITE" id="PS50042"/>
    </source>
</evidence>
<dbReference type="eggNOG" id="COG0664">
    <property type="taxonomic scope" value="Bacteria"/>
</dbReference>
<dbReference type="Gene3D" id="2.60.120.10">
    <property type="entry name" value="Jelly Rolls"/>
    <property type="match status" value="1"/>
</dbReference>
<dbReference type="SMART" id="SM00100">
    <property type="entry name" value="cNMP"/>
    <property type="match status" value="1"/>
</dbReference>
<name>A0A059ZUE6_ACICK</name>
<dbReference type="Pfam" id="PF13545">
    <property type="entry name" value="HTH_Crp_2"/>
    <property type="match status" value="1"/>
</dbReference>
<evidence type="ECO:0000313" key="7">
    <source>
        <dbReference type="Proteomes" id="UP000005522"/>
    </source>
</evidence>
<dbReference type="InterPro" id="IPR014710">
    <property type="entry name" value="RmlC-like_jellyroll"/>
</dbReference>
<dbReference type="InterPro" id="IPR012318">
    <property type="entry name" value="HTH_CRP"/>
</dbReference>
<keyword evidence="1" id="KW-0805">Transcription regulation</keyword>
<organism evidence="6 7">
    <name type="scientific">Acidithiobacillus caldus (strain ATCC 51756 / DSM 8584 / KU)</name>
    <dbReference type="NCBI Taxonomy" id="637389"/>
    <lineage>
        <taxon>Bacteria</taxon>
        <taxon>Pseudomonadati</taxon>
        <taxon>Pseudomonadota</taxon>
        <taxon>Acidithiobacillia</taxon>
        <taxon>Acidithiobacillales</taxon>
        <taxon>Acidithiobacillaceae</taxon>
        <taxon>Acidithiobacillus</taxon>
    </lineage>
</organism>
<keyword evidence="2" id="KW-0238">DNA-binding</keyword>
<dbReference type="InterPro" id="IPR000595">
    <property type="entry name" value="cNMP-bd_dom"/>
</dbReference>
<dbReference type="PROSITE" id="PS50042">
    <property type="entry name" value="CNMP_BINDING_3"/>
    <property type="match status" value="1"/>
</dbReference>
<dbReference type="InterPro" id="IPR050397">
    <property type="entry name" value="Env_Response_Regulators"/>
</dbReference>